<dbReference type="PANTHER" id="PTHR33909:SF1">
    <property type="entry name" value="SEC TRANSLOCON ACCESSORY COMPLEX SUBUNIT YAJC"/>
    <property type="match status" value="1"/>
</dbReference>
<evidence type="ECO:0000256" key="7">
    <source>
        <dbReference type="ARBA" id="ARBA00022927"/>
    </source>
</evidence>
<dbReference type="GO" id="GO:0015031">
    <property type="term" value="P:protein transport"/>
    <property type="evidence" value="ECO:0007669"/>
    <property type="project" value="UniProtKB-KW"/>
</dbReference>
<keyword evidence="8 11" id="KW-1133">Transmembrane helix</keyword>
<keyword evidence="4" id="KW-0813">Transport</keyword>
<dbReference type="PRINTS" id="PR01853">
    <property type="entry name" value="YAJCTRNLCASE"/>
</dbReference>
<dbReference type="Proteomes" id="UP000317593">
    <property type="component" value="Unassembled WGS sequence"/>
</dbReference>
<dbReference type="OrthoDB" id="9800132at2"/>
<proteinExistence type="inferred from homology"/>
<gene>
    <name evidence="12" type="ORF">SAMN06265218_1015</name>
</gene>
<organism evidence="12 13">
    <name type="scientific">Fodinibius sediminis</name>
    <dbReference type="NCBI Taxonomy" id="1214077"/>
    <lineage>
        <taxon>Bacteria</taxon>
        <taxon>Pseudomonadati</taxon>
        <taxon>Balneolota</taxon>
        <taxon>Balneolia</taxon>
        <taxon>Balneolales</taxon>
        <taxon>Balneolaceae</taxon>
        <taxon>Fodinibius</taxon>
    </lineage>
</organism>
<evidence type="ECO:0000256" key="8">
    <source>
        <dbReference type="ARBA" id="ARBA00022989"/>
    </source>
</evidence>
<sequence length="103" mass="11592">MFNTAAFFLMGSPDQAGWMNLIFLGAIFLIFYFFIIRPQSQRQKEIKKMVDNLQKGDKIVTSGGMIAQVKTVDEDTVLAEIDSGVKARFRKSAITDVNPNQND</sequence>
<dbReference type="NCBIfam" id="TIGR00739">
    <property type="entry name" value="yajC"/>
    <property type="match status" value="1"/>
</dbReference>
<evidence type="ECO:0000256" key="6">
    <source>
        <dbReference type="ARBA" id="ARBA00022692"/>
    </source>
</evidence>
<keyword evidence="9" id="KW-0811">Translocation</keyword>
<evidence type="ECO:0000256" key="9">
    <source>
        <dbReference type="ARBA" id="ARBA00023010"/>
    </source>
</evidence>
<dbReference type="GO" id="GO:0005886">
    <property type="term" value="C:plasma membrane"/>
    <property type="evidence" value="ECO:0007669"/>
    <property type="project" value="UniProtKB-SubCell"/>
</dbReference>
<dbReference type="SMART" id="SM01323">
    <property type="entry name" value="YajC"/>
    <property type="match status" value="1"/>
</dbReference>
<evidence type="ECO:0000313" key="13">
    <source>
        <dbReference type="Proteomes" id="UP000317593"/>
    </source>
</evidence>
<keyword evidence="6 11" id="KW-0812">Transmembrane</keyword>
<keyword evidence="5" id="KW-1003">Cell membrane</keyword>
<dbReference type="InterPro" id="IPR003849">
    <property type="entry name" value="Preprotein_translocase_YajC"/>
</dbReference>
<dbReference type="RefSeq" id="WP_142712497.1">
    <property type="nucleotide sequence ID" value="NZ_FXTH01000001.1"/>
</dbReference>
<keyword evidence="13" id="KW-1185">Reference proteome</keyword>
<dbReference type="Pfam" id="PF02699">
    <property type="entry name" value="YajC"/>
    <property type="match status" value="1"/>
</dbReference>
<dbReference type="PANTHER" id="PTHR33909">
    <property type="entry name" value="SEC TRANSLOCON ACCESSORY COMPLEX SUBUNIT YAJC"/>
    <property type="match status" value="1"/>
</dbReference>
<evidence type="ECO:0000256" key="5">
    <source>
        <dbReference type="ARBA" id="ARBA00022475"/>
    </source>
</evidence>
<dbReference type="AlphaFoldDB" id="A0A521AAG1"/>
<comment type="similarity">
    <text evidence="2">Belongs to the YajC family.</text>
</comment>
<keyword evidence="7" id="KW-0653">Protein transport</keyword>
<evidence type="ECO:0000256" key="2">
    <source>
        <dbReference type="ARBA" id="ARBA00006742"/>
    </source>
</evidence>
<accession>A0A521AAG1</accession>
<evidence type="ECO:0000313" key="12">
    <source>
        <dbReference type="EMBL" id="SMO31795.1"/>
    </source>
</evidence>
<reference evidence="12 13" key="1">
    <citation type="submission" date="2017-05" db="EMBL/GenBank/DDBJ databases">
        <authorList>
            <person name="Varghese N."/>
            <person name="Submissions S."/>
        </authorList>
    </citation>
    <scope>NUCLEOTIDE SEQUENCE [LARGE SCALE GENOMIC DNA]</scope>
    <source>
        <strain evidence="12 13">DSM 21194</strain>
    </source>
</reference>
<evidence type="ECO:0000256" key="3">
    <source>
        <dbReference type="ARBA" id="ARBA00014962"/>
    </source>
</evidence>
<protein>
    <recommendedName>
        <fullName evidence="3">Sec translocon accessory complex subunit YajC</fullName>
    </recommendedName>
</protein>
<dbReference type="EMBL" id="FXTH01000001">
    <property type="protein sequence ID" value="SMO31795.1"/>
    <property type="molecule type" value="Genomic_DNA"/>
</dbReference>
<evidence type="ECO:0000256" key="11">
    <source>
        <dbReference type="SAM" id="Phobius"/>
    </source>
</evidence>
<feature type="transmembrane region" description="Helical" evidence="11">
    <location>
        <begin position="16"/>
        <end position="35"/>
    </location>
</feature>
<evidence type="ECO:0000256" key="4">
    <source>
        <dbReference type="ARBA" id="ARBA00022448"/>
    </source>
</evidence>
<evidence type="ECO:0000256" key="10">
    <source>
        <dbReference type="ARBA" id="ARBA00023136"/>
    </source>
</evidence>
<evidence type="ECO:0000256" key="1">
    <source>
        <dbReference type="ARBA" id="ARBA00004162"/>
    </source>
</evidence>
<keyword evidence="10 11" id="KW-0472">Membrane</keyword>
<comment type="subcellular location">
    <subcellularLocation>
        <location evidence="1">Cell membrane</location>
        <topology evidence="1">Single-pass membrane protein</topology>
    </subcellularLocation>
</comment>
<name>A0A521AAG1_9BACT</name>